<gene>
    <name evidence="1" type="ORF">ERS007739_01987</name>
</gene>
<protein>
    <submittedName>
        <fullName evidence="1">Uncharacterized protein</fullName>
    </submittedName>
</protein>
<evidence type="ECO:0000313" key="2">
    <source>
        <dbReference type="Proteomes" id="UP000039021"/>
    </source>
</evidence>
<organism evidence="1 2">
    <name type="scientific">Mycobacterium tuberculosis</name>
    <dbReference type="NCBI Taxonomy" id="1773"/>
    <lineage>
        <taxon>Bacteria</taxon>
        <taxon>Bacillati</taxon>
        <taxon>Actinomycetota</taxon>
        <taxon>Actinomycetes</taxon>
        <taxon>Mycobacteriales</taxon>
        <taxon>Mycobacteriaceae</taxon>
        <taxon>Mycobacterium</taxon>
        <taxon>Mycobacterium tuberculosis complex</taxon>
    </lineage>
</organism>
<accession>A0A916P7W6</accession>
<name>A0A916P7W6_MYCTX</name>
<dbReference type="Proteomes" id="UP000039021">
    <property type="component" value="Unassembled WGS sequence"/>
</dbReference>
<proteinExistence type="predicted"/>
<sequence>MIGITLCAERIPTCTCTPQISICRPHHWVRLISSAYRGASVSFWADHRAKGWVPAQNSSIPRSRTI</sequence>
<reference evidence="2" key="1">
    <citation type="submission" date="2015-03" db="EMBL/GenBank/DDBJ databases">
        <authorList>
            <consortium name="Pathogen Informatics"/>
        </authorList>
    </citation>
    <scope>NUCLEOTIDE SEQUENCE [LARGE SCALE GENOMIC DNA]</scope>
    <source>
        <strain evidence="2">N09902308</strain>
    </source>
</reference>
<dbReference type="EMBL" id="CSBK01000845">
    <property type="protein sequence ID" value="COX99639.1"/>
    <property type="molecule type" value="Genomic_DNA"/>
</dbReference>
<dbReference type="AlphaFoldDB" id="A0A916P7W6"/>
<comment type="caution">
    <text evidence="1">The sequence shown here is derived from an EMBL/GenBank/DDBJ whole genome shotgun (WGS) entry which is preliminary data.</text>
</comment>
<evidence type="ECO:0000313" key="1">
    <source>
        <dbReference type="EMBL" id="COX99639.1"/>
    </source>
</evidence>